<accession>A0ABY7G712</accession>
<dbReference type="SUPFAM" id="SSF47473">
    <property type="entry name" value="EF-hand"/>
    <property type="match status" value="1"/>
</dbReference>
<protein>
    <recommendedName>
        <fullName evidence="3">EF-hand domain-containing protein</fullName>
    </recommendedName>
</protein>
<gene>
    <name evidence="1" type="ORF">MAR_032759</name>
</gene>
<dbReference type="Proteomes" id="UP001164746">
    <property type="component" value="Chromosome 17"/>
</dbReference>
<dbReference type="EMBL" id="CP111028">
    <property type="protein sequence ID" value="WAR30217.1"/>
    <property type="molecule type" value="Genomic_DNA"/>
</dbReference>
<name>A0ABY7G712_MYAAR</name>
<evidence type="ECO:0000313" key="1">
    <source>
        <dbReference type="EMBL" id="WAR30217.1"/>
    </source>
</evidence>
<evidence type="ECO:0000313" key="2">
    <source>
        <dbReference type="Proteomes" id="UP001164746"/>
    </source>
</evidence>
<dbReference type="InterPro" id="IPR011992">
    <property type="entry name" value="EF-hand-dom_pair"/>
</dbReference>
<proteinExistence type="predicted"/>
<dbReference type="Gene3D" id="1.10.238.10">
    <property type="entry name" value="EF-hand"/>
    <property type="match status" value="1"/>
</dbReference>
<evidence type="ECO:0008006" key="3">
    <source>
        <dbReference type="Google" id="ProtNLM"/>
    </source>
</evidence>
<reference evidence="1" key="1">
    <citation type="submission" date="2022-11" db="EMBL/GenBank/DDBJ databases">
        <title>Centuries of genome instability and evolution in soft-shell clam transmissible cancer (bioRxiv).</title>
        <authorList>
            <person name="Hart S.F.M."/>
            <person name="Yonemitsu M.A."/>
            <person name="Giersch R.M."/>
            <person name="Beal B.F."/>
            <person name="Arriagada G."/>
            <person name="Davis B.W."/>
            <person name="Ostrander E.A."/>
            <person name="Goff S.P."/>
            <person name="Metzger M.J."/>
        </authorList>
    </citation>
    <scope>NUCLEOTIDE SEQUENCE</scope>
    <source>
        <strain evidence="1">MELC-2E11</strain>
        <tissue evidence="1">Siphon/mantle</tissue>
    </source>
</reference>
<sequence>MNRYVPIIQKITKMLGASLKVLVLVAVLISVTGGLSSRGSSGGGHVYDDSPQARGLFKDADTDNNEYLTYGEFFNIFRRFDNNSDGEVTSVEFLNEWLNERIGTPEQAMYLFTIIDLNKNLVLHISEEVPSLFVWFDFNSDMMITDGEFVVQWVKIST</sequence>
<keyword evidence="2" id="KW-1185">Reference proteome</keyword>
<organism evidence="1 2">
    <name type="scientific">Mya arenaria</name>
    <name type="common">Soft-shell clam</name>
    <dbReference type="NCBI Taxonomy" id="6604"/>
    <lineage>
        <taxon>Eukaryota</taxon>
        <taxon>Metazoa</taxon>
        <taxon>Spiralia</taxon>
        <taxon>Lophotrochozoa</taxon>
        <taxon>Mollusca</taxon>
        <taxon>Bivalvia</taxon>
        <taxon>Autobranchia</taxon>
        <taxon>Heteroconchia</taxon>
        <taxon>Euheterodonta</taxon>
        <taxon>Imparidentia</taxon>
        <taxon>Neoheterodontei</taxon>
        <taxon>Myida</taxon>
        <taxon>Myoidea</taxon>
        <taxon>Myidae</taxon>
        <taxon>Mya</taxon>
    </lineage>
</organism>